<feature type="transmembrane region" description="Helical" evidence="9">
    <location>
        <begin position="116"/>
        <end position="137"/>
    </location>
</feature>
<dbReference type="InterPro" id="IPR011701">
    <property type="entry name" value="MFS"/>
</dbReference>
<evidence type="ECO:0000256" key="8">
    <source>
        <dbReference type="SAM" id="MobiDB-lite"/>
    </source>
</evidence>
<evidence type="ECO:0000256" key="5">
    <source>
        <dbReference type="ARBA" id="ARBA00022989"/>
    </source>
</evidence>
<dbReference type="Proteomes" id="UP000184383">
    <property type="component" value="Unassembled WGS sequence"/>
</dbReference>
<feature type="transmembrane region" description="Helical" evidence="9">
    <location>
        <begin position="294"/>
        <end position="311"/>
    </location>
</feature>
<feature type="transmembrane region" description="Helical" evidence="9">
    <location>
        <begin position="331"/>
        <end position="352"/>
    </location>
</feature>
<evidence type="ECO:0000256" key="7">
    <source>
        <dbReference type="ARBA" id="ARBA00023136"/>
    </source>
</evidence>
<keyword evidence="4 9" id="KW-0812">Transmembrane</keyword>
<feature type="region of interest" description="Disordered" evidence="8">
    <location>
        <begin position="1"/>
        <end position="25"/>
    </location>
</feature>
<dbReference type="AlphaFoldDB" id="A0A1L9S402"/>
<keyword evidence="6" id="KW-0406">Ion transport</keyword>
<evidence type="ECO:0000256" key="9">
    <source>
        <dbReference type="SAM" id="Phobius"/>
    </source>
</evidence>
<dbReference type="EMBL" id="KV878209">
    <property type="protein sequence ID" value="OJJ41915.1"/>
    <property type="molecule type" value="Genomic_DNA"/>
</dbReference>
<dbReference type="FunFam" id="1.20.1250.20:FF:000197">
    <property type="entry name" value="Siderophore iron transporter 1"/>
    <property type="match status" value="1"/>
</dbReference>
<gene>
    <name evidence="10" type="ORF">ASPWEDRAFT_48371</name>
</gene>
<feature type="transmembrane region" description="Helical" evidence="9">
    <location>
        <begin position="396"/>
        <end position="415"/>
    </location>
</feature>
<proteinExistence type="inferred from homology"/>
<dbReference type="Gene3D" id="1.20.1250.20">
    <property type="entry name" value="MFS general substrate transporter like domains"/>
    <property type="match status" value="2"/>
</dbReference>
<evidence type="ECO:0000313" key="10">
    <source>
        <dbReference type="EMBL" id="OJJ41915.1"/>
    </source>
</evidence>
<feature type="transmembrane region" description="Helical" evidence="9">
    <location>
        <begin position="532"/>
        <end position="555"/>
    </location>
</feature>
<dbReference type="PANTHER" id="PTHR23501:SF92">
    <property type="entry name" value="GLUTATHIONE EXCHANGER 1-RELATED"/>
    <property type="match status" value="1"/>
</dbReference>
<dbReference type="GeneID" id="63752947"/>
<feature type="compositionally biased region" description="Basic and acidic residues" evidence="8">
    <location>
        <begin position="1"/>
        <end position="12"/>
    </location>
</feature>
<feature type="transmembrane region" description="Helical" evidence="9">
    <location>
        <begin position="202"/>
        <end position="227"/>
    </location>
</feature>
<organism evidence="10 11">
    <name type="scientific">Aspergillus wentii DTO 134E9</name>
    <dbReference type="NCBI Taxonomy" id="1073089"/>
    <lineage>
        <taxon>Eukaryota</taxon>
        <taxon>Fungi</taxon>
        <taxon>Dikarya</taxon>
        <taxon>Ascomycota</taxon>
        <taxon>Pezizomycotina</taxon>
        <taxon>Eurotiomycetes</taxon>
        <taxon>Eurotiomycetidae</taxon>
        <taxon>Eurotiales</taxon>
        <taxon>Aspergillaceae</taxon>
        <taxon>Aspergillus</taxon>
        <taxon>Aspergillus subgen. Cremei</taxon>
    </lineage>
</organism>
<dbReference type="GO" id="GO:0015343">
    <property type="term" value="F:siderophore-iron transmembrane transporter activity"/>
    <property type="evidence" value="ECO:0007669"/>
    <property type="project" value="TreeGrafter"/>
</dbReference>
<dbReference type="GO" id="GO:0005768">
    <property type="term" value="C:endosome"/>
    <property type="evidence" value="ECO:0007669"/>
    <property type="project" value="TreeGrafter"/>
</dbReference>
<protein>
    <recommendedName>
        <fullName evidence="12">Major facilitator superfamily (MFS) profile domain-containing protein</fullName>
    </recommendedName>
</protein>
<comment type="similarity">
    <text evidence="2">Belongs to the major facilitator superfamily.</text>
</comment>
<evidence type="ECO:0000313" key="11">
    <source>
        <dbReference type="Proteomes" id="UP000184383"/>
    </source>
</evidence>
<feature type="transmembrane region" description="Helical" evidence="9">
    <location>
        <begin position="256"/>
        <end position="282"/>
    </location>
</feature>
<dbReference type="Pfam" id="PF07690">
    <property type="entry name" value="MFS_1"/>
    <property type="match status" value="1"/>
</dbReference>
<dbReference type="InterPro" id="IPR036259">
    <property type="entry name" value="MFS_trans_sf"/>
</dbReference>
<name>A0A1L9S402_ASPWE</name>
<comment type="subcellular location">
    <subcellularLocation>
        <location evidence="1">Endomembrane system</location>
        <topology evidence="1">Multi-pass membrane protein</topology>
    </subcellularLocation>
</comment>
<dbReference type="OrthoDB" id="4088837at2759"/>
<reference evidence="11" key="1">
    <citation type="journal article" date="2017" name="Genome Biol.">
        <title>Comparative genomics reveals high biological diversity and specific adaptations in the industrially and medically important fungal genus Aspergillus.</title>
        <authorList>
            <person name="de Vries R.P."/>
            <person name="Riley R."/>
            <person name="Wiebenga A."/>
            <person name="Aguilar-Osorio G."/>
            <person name="Amillis S."/>
            <person name="Uchima C.A."/>
            <person name="Anderluh G."/>
            <person name="Asadollahi M."/>
            <person name="Askin M."/>
            <person name="Barry K."/>
            <person name="Battaglia E."/>
            <person name="Bayram O."/>
            <person name="Benocci T."/>
            <person name="Braus-Stromeyer S.A."/>
            <person name="Caldana C."/>
            <person name="Canovas D."/>
            <person name="Cerqueira G.C."/>
            <person name="Chen F."/>
            <person name="Chen W."/>
            <person name="Choi C."/>
            <person name="Clum A."/>
            <person name="Dos Santos R.A."/>
            <person name="Damasio A.R."/>
            <person name="Diallinas G."/>
            <person name="Emri T."/>
            <person name="Fekete E."/>
            <person name="Flipphi M."/>
            <person name="Freyberg S."/>
            <person name="Gallo A."/>
            <person name="Gournas C."/>
            <person name="Habgood R."/>
            <person name="Hainaut M."/>
            <person name="Harispe M.L."/>
            <person name="Henrissat B."/>
            <person name="Hilden K.S."/>
            <person name="Hope R."/>
            <person name="Hossain A."/>
            <person name="Karabika E."/>
            <person name="Karaffa L."/>
            <person name="Karanyi Z."/>
            <person name="Krasevec N."/>
            <person name="Kuo A."/>
            <person name="Kusch H."/>
            <person name="LaButti K."/>
            <person name="Lagendijk E.L."/>
            <person name="Lapidus A."/>
            <person name="Levasseur A."/>
            <person name="Lindquist E."/>
            <person name="Lipzen A."/>
            <person name="Logrieco A.F."/>
            <person name="MacCabe A."/>
            <person name="Maekelae M.R."/>
            <person name="Malavazi I."/>
            <person name="Melin P."/>
            <person name="Meyer V."/>
            <person name="Mielnichuk N."/>
            <person name="Miskei M."/>
            <person name="Molnar A.P."/>
            <person name="Mule G."/>
            <person name="Ngan C.Y."/>
            <person name="Orejas M."/>
            <person name="Orosz E."/>
            <person name="Ouedraogo J.P."/>
            <person name="Overkamp K.M."/>
            <person name="Park H.-S."/>
            <person name="Perrone G."/>
            <person name="Piumi F."/>
            <person name="Punt P.J."/>
            <person name="Ram A.F."/>
            <person name="Ramon A."/>
            <person name="Rauscher S."/>
            <person name="Record E."/>
            <person name="Riano-Pachon D.M."/>
            <person name="Robert V."/>
            <person name="Roehrig J."/>
            <person name="Ruller R."/>
            <person name="Salamov A."/>
            <person name="Salih N.S."/>
            <person name="Samson R.A."/>
            <person name="Sandor E."/>
            <person name="Sanguinetti M."/>
            <person name="Schuetze T."/>
            <person name="Sepcic K."/>
            <person name="Shelest E."/>
            <person name="Sherlock G."/>
            <person name="Sophianopoulou V."/>
            <person name="Squina F.M."/>
            <person name="Sun H."/>
            <person name="Susca A."/>
            <person name="Todd R.B."/>
            <person name="Tsang A."/>
            <person name="Unkles S.E."/>
            <person name="van de Wiele N."/>
            <person name="van Rossen-Uffink D."/>
            <person name="Oliveira J.V."/>
            <person name="Vesth T.C."/>
            <person name="Visser J."/>
            <person name="Yu J.-H."/>
            <person name="Zhou M."/>
            <person name="Andersen M.R."/>
            <person name="Archer D.B."/>
            <person name="Baker S.E."/>
            <person name="Benoit I."/>
            <person name="Brakhage A.A."/>
            <person name="Braus G.H."/>
            <person name="Fischer R."/>
            <person name="Frisvad J.C."/>
            <person name="Goldman G.H."/>
            <person name="Houbraken J."/>
            <person name="Oakley B."/>
            <person name="Pocsi I."/>
            <person name="Scazzocchio C."/>
            <person name="Seiboth B."/>
            <person name="vanKuyk P.A."/>
            <person name="Wortman J."/>
            <person name="Dyer P.S."/>
            <person name="Grigoriev I.V."/>
        </authorList>
    </citation>
    <scope>NUCLEOTIDE SEQUENCE [LARGE SCALE GENOMIC DNA]</scope>
    <source>
        <strain evidence="11">DTO 134E9</strain>
    </source>
</reference>
<feature type="transmembrane region" description="Helical" evidence="9">
    <location>
        <begin position="372"/>
        <end position="389"/>
    </location>
</feature>
<feature type="transmembrane region" description="Helical" evidence="9">
    <location>
        <begin position="149"/>
        <end position="166"/>
    </location>
</feature>
<dbReference type="SUPFAM" id="SSF103473">
    <property type="entry name" value="MFS general substrate transporter"/>
    <property type="match status" value="1"/>
</dbReference>
<keyword evidence="7 9" id="KW-0472">Membrane</keyword>
<keyword evidence="3" id="KW-0813">Transport</keyword>
<feature type="transmembrane region" description="Helical" evidence="9">
    <location>
        <begin position="457"/>
        <end position="475"/>
    </location>
</feature>
<feature type="transmembrane region" description="Helical" evidence="9">
    <location>
        <begin position="45"/>
        <end position="64"/>
    </location>
</feature>
<dbReference type="VEuPathDB" id="FungiDB:ASPWEDRAFT_48371"/>
<dbReference type="GO" id="GO:0005774">
    <property type="term" value="C:vacuolar membrane"/>
    <property type="evidence" value="ECO:0007669"/>
    <property type="project" value="TreeGrafter"/>
</dbReference>
<dbReference type="PANTHER" id="PTHR23501">
    <property type="entry name" value="MAJOR FACILITATOR SUPERFAMILY"/>
    <property type="match status" value="1"/>
</dbReference>
<evidence type="ECO:0000256" key="3">
    <source>
        <dbReference type="ARBA" id="ARBA00022448"/>
    </source>
</evidence>
<feature type="transmembrane region" description="Helical" evidence="9">
    <location>
        <begin position="427"/>
        <end position="445"/>
    </location>
</feature>
<keyword evidence="11" id="KW-1185">Reference proteome</keyword>
<keyword evidence="5 9" id="KW-1133">Transmembrane helix</keyword>
<feature type="transmembrane region" description="Helical" evidence="9">
    <location>
        <begin position="173"/>
        <end position="190"/>
    </location>
</feature>
<feature type="transmembrane region" description="Helical" evidence="9">
    <location>
        <begin position="84"/>
        <end position="104"/>
    </location>
</feature>
<evidence type="ECO:0000256" key="2">
    <source>
        <dbReference type="ARBA" id="ARBA00008335"/>
    </source>
</evidence>
<dbReference type="STRING" id="1073089.A0A1L9S402"/>
<evidence type="ECO:0000256" key="1">
    <source>
        <dbReference type="ARBA" id="ARBA00004127"/>
    </source>
</evidence>
<evidence type="ECO:0000256" key="4">
    <source>
        <dbReference type="ARBA" id="ARBA00022692"/>
    </source>
</evidence>
<dbReference type="GO" id="GO:0005886">
    <property type="term" value="C:plasma membrane"/>
    <property type="evidence" value="ECO:0007669"/>
    <property type="project" value="TreeGrafter"/>
</dbReference>
<accession>A0A1L9S402</accession>
<evidence type="ECO:0008006" key="12">
    <source>
        <dbReference type="Google" id="ProtNLM"/>
    </source>
</evidence>
<evidence type="ECO:0000256" key="6">
    <source>
        <dbReference type="ARBA" id="ARBA00023065"/>
    </source>
</evidence>
<sequence>MAMEMKHPDASESHIVSSDRSQDSVPEVDSLGVKRVQLLSAYITPVDRIFIFFGVFIIAYVYGLDGQVRVTYQPLATAYYDSHSLLATINVLRAVIAAAAQPTAAKIADVFGRLELILLSIVFYTVGTIVEACSHTVDQFAAGAVLYQIGYSMIMLLVEVLVADITSLRSRLLFSYIPASPFIINTWISGNVTQAVLGVTSWRWGVGMFAIIYPACTLTLLIPLYIVQQRAKKDGAFDTLQRPFQILGPRRFFQELFWHLDVVGIILIIALLALILVPLTIAGGINSQWQQGKIIAPLVVGVVCIPIWVVWERTCKKPMVPFKLLKDRAVWGAIGIATMMNMAWAVQGDYLYTVLVVSFGESTLSATRIASLYSFASTVTGCLLGFVVFKVKRLKPFIVAGTLLFTVAFGILIRFRGGSVSSSHSGVIGGQVLLGFSAGFFSYPAQASIQAASKHEHLAVVTGLYLAMYNVGSALGNTVSGGIWTQVLPKELEKRLGNADLATQAYGDPFTFVGAYPMGTPERDDVVDAYKYAQRLLCITGICLSVPLMVFSLCIRNPVLTKEQSLANAEESDDSSR</sequence>
<dbReference type="RefSeq" id="XP_040695591.1">
    <property type="nucleotide sequence ID" value="XM_040837099.1"/>
</dbReference>